<keyword evidence="1" id="KW-1133">Transmembrane helix</keyword>
<keyword evidence="3" id="KW-1185">Reference proteome</keyword>
<keyword evidence="1" id="KW-0812">Transmembrane</keyword>
<evidence type="ECO:0000256" key="1">
    <source>
        <dbReference type="SAM" id="Phobius"/>
    </source>
</evidence>
<proteinExistence type="predicted"/>
<dbReference type="EMBL" id="VFOZ01000001">
    <property type="protein sequence ID" value="TQL94956.1"/>
    <property type="molecule type" value="Genomic_DNA"/>
</dbReference>
<protein>
    <submittedName>
        <fullName evidence="2">Uncharacterized protein</fullName>
    </submittedName>
</protein>
<dbReference type="AlphaFoldDB" id="A0A543CCY8"/>
<evidence type="ECO:0000313" key="3">
    <source>
        <dbReference type="Proteomes" id="UP000316096"/>
    </source>
</evidence>
<dbReference type="Proteomes" id="UP000316096">
    <property type="component" value="Unassembled WGS sequence"/>
</dbReference>
<accession>A0A543CCY8</accession>
<feature type="transmembrane region" description="Helical" evidence="1">
    <location>
        <begin position="107"/>
        <end position="132"/>
    </location>
</feature>
<organism evidence="2 3">
    <name type="scientific">Actinoallomurus bryophytorum</name>
    <dbReference type="NCBI Taxonomy" id="1490222"/>
    <lineage>
        <taxon>Bacteria</taxon>
        <taxon>Bacillati</taxon>
        <taxon>Actinomycetota</taxon>
        <taxon>Actinomycetes</taxon>
        <taxon>Streptosporangiales</taxon>
        <taxon>Thermomonosporaceae</taxon>
        <taxon>Actinoallomurus</taxon>
    </lineage>
</organism>
<feature type="transmembrane region" description="Helical" evidence="1">
    <location>
        <begin position="69"/>
        <end position="87"/>
    </location>
</feature>
<feature type="transmembrane region" description="Helical" evidence="1">
    <location>
        <begin position="45"/>
        <end position="62"/>
    </location>
</feature>
<gene>
    <name evidence="2" type="ORF">FB559_0446</name>
</gene>
<name>A0A543CCY8_9ACTN</name>
<keyword evidence="1" id="KW-0472">Membrane</keyword>
<reference evidence="2 3" key="1">
    <citation type="submission" date="2019-06" db="EMBL/GenBank/DDBJ databases">
        <title>Sequencing the genomes of 1000 actinobacteria strains.</title>
        <authorList>
            <person name="Klenk H.-P."/>
        </authorList>
    </citation>
    <scope>NUCLEOTIDE SEQUENCE [LARGE SCALE GENOMIC DNA]</scope>
    <source>
        <strain evidence="2 3">DSM 102200</strain>
    </source>
</reference>
<sequence>MAIGTFLPWVSVKLQLGTSSIYGTPLSSSNISRSLAGIKAGEGKIVLLCAVVAIGLGIVAMVNNAKLGLIAIAPAVIGILVVFKVFADKASYDDKMPALGTGSSVHVSLSAGIYVSLIAAIAVIALGVIGAVTTRSSG</sequence>
<evidence type="ECO:0000313" key="2">
    <source>
        <dbReference type="EMBL" id="TQL94956.1"/>
    </source>
</evidence>
<comment type="caution">
    <text evidence="2">The sequence shown here is derived from an EMBL/GenBank/DDBJ whole genome shotgun (WGS) entry which is preliminary data.</text>
</comment>